<dbReference type="AlphaFoldDB" id="A0A3S1BI76"/>
<evidence type="ECO:0000256" key="2">
    <source>
        <dbReference type="SAM" id="Phobius"/>
    </source>
</evidence>
<evidence type="ECO:0000256" key="1">
    <source>
        <dbReference type="SAM" id="MobiDB-lite"/>
    </source>
</evidence>
<feature type="region of interest" description="Disordered" evidence="1">
    <location>
        <begin position="106"/>
        <end position="125"/>
    </location>
</feature>
<gene>
    <name evidence="3" type="ORF">EGW08_003351</name>
</gene>
<keyword evidence="2" id="KW-0812">Transmembrane</keyword>
<accession>A0A3S1BI76</accession>
<keyword evidence="4" id="KW-1185">Reference proteome</keyword>
<evidence type="ECO:0000313" key="3">
    <source>
        <dbReference type="EMBL" id="RUS88912.1"/>
    </source>
</evidence>
<feature type="region of interest" description="Disordered" evidence="1">
    <location>
        <begin position="226"/>
        <end position="305"/>
    </location>
</feature>
<sequence>MNAIDAGSLTVDQIAVASVLGLVLLSVLSLNLVLAILLWSSGARRQARCPQVESTHPSFAEHLGVFGQLSSSLPDLHESDIVRSGRHATDGTFSAGDGVRSAIKSRRSANCASGRPGEGDSPVPVVDTRDQACTGFVEADNGTVEKGERRENEDLVLVSDLCSRDSVSPHSEEFRLTLNGSKDIHSNNSITREVVDTTEQDLDHKWIETGKRRYRNHKQTKMLSNYRGRANKSSSVSPDSSRAPGPLHEIENKKEGIMPGLEDGAGPPTDRARQSTFNKENYQQTKEMHPDPSHKAVDQATVTRHGQDRYKVTKEVNPPHGRAPEVRPPFLDLSITDDAKYSLAEKQGRPGSTSHTPVARQVEPAINISSRGASQSGGDTPYRVLGGRPQDALLWSPLLIQTSRFVLSEEDLSNYHAETSRSPTIDELVRRDYYRKSSFYHTTRTEGSQVVTEKRSSVSETPLAGGDSLTSSFTLSDFEVNLERNAGPEYSVADVCL</sequence>
<keyword evidence="2" id="KW-0472">Membrane</keyword>
<name>A0A3S1BI76_ELYCH</name>
<comment type="caution">
    <text evidence="3">The sequence shown here is derived from an EMBL/GenBank/DDBJ whole genome shotgun (WGS) entry which is preliminary data.</text>
</comment>
<keyword evidence="2" id="KW-1133">Transmembrane helix</keyword>
<protein>
    <submittedName>
        <fullName evidence="3">Uncharacterized protein</fullName>
    </submittedName>
</protein>
<reference evidence="3 4" key="1">
    <citation type="submission" date="2019-01" db="EMBL/GenBank/DDBJ databases">
        <title>A draft genome assembly of the solar-powered sea slug Elysia chlorotica.</title>
        <authorList>
            <person name="Cai H."/>
            <person name="Li Q."/>
            <person name="Fang X."/>
            <person name="Li J."/>
            <person name="Curtis N.E."/>
            <person name="Altenburger A."/>
            <person name="Shibata T."/>
            <person name="Feng M."/>
            <person name="Maeda T."/>
            <person name="Schwartz J.A."/>
            <person name="Shigenobu S."/>
            <person name="Lundholm N."/>
            <person name="Nishiyama T."/>
            <person name="Yang H."/>
            <person name="Hasebe M."/>
            <person name="Li S."/>
            <person name="Pierce S.K."/>
            <person name="Wang J."/>
        </authorList>
    </citation>
    <scope>NUCLEOTIDE SEQUENCE [LARGE SCALE GENOMIC DNA]</scope>
    <source>
        <strain evidence="3">EC2010</strain>
        <tissue evidence="3">Whole organism of an adult</tissue>
    </source>
</reference>
<dbReference type="Proteomes" id="UP000271974">
    <property type="component" value="Unassembled WGS sequence"/>
</dbReference>
<evidence type="ECO:0000313" key="4">
    <source>
        <dbReference type="Proteomes" id="UP000271974"/>
    </source>
</evidence>
<dbReference type="EMBL" id="RQTK01000071">
    <property type="protein sequence ID" value="RUS88912.1"/>
    <property type="molecule type" value="Genomic_DNA"/>
</dbReference>
<feature type="compositionally biased region" description="Polar residues" evidence="1">
    <location>
        <begin position="274"/>
        <end position="285"/>
    </location>
</feature>
<proteinExistence type="predicted"/>
<feature type="compositionally biased region" description="Basic and acidic residues" evidence="1">
    <location>
        <begin position="286"/>
        <end position="297"/>
    </location>
</feature>
<feature type="transmembrane region" description="Helical" evidence="2">
    <location>
        <begin position="14"/>
        <end position="39"/>
    </location>
</feature>
<organism evidence="3 4">
    <name type="scientific">Elysia chlorotica</name>
    <name type="common">Eastern emerald elysia</name>
    <name type="synonym">Sea slug</name>
    <dbReference type="NCBI Taxonomy" id="188477"/>
    <lineage>
        <taxon>Eukaryota</taxon>
        <taxon>Metazoa</taxon>
        <taxon>Spiralia</taxon>
        <taxon>Lophotrochozoa</taxon>
        <taxon>Mollusca</taxon>
        <taxon>Gastropoda</taxon>
        <taxon>Heterobranchia</taxon>
        <taxon>Euthyneura</taxon>
        <taxon>Panpulmonata</taxon>
        <taxon>Sacoglossa</taxon>
        <taxon>Placobranchoidea</taxon>
        <taxon>Plakobranchidae</taxon>
        <taxon>Elysia</taxon>
    </lineage>
</organism>